<feature type="transmembrane region" description="Helical" evidence="7">
    <location>
        <begin position="150"/>
        <end position="169"/>
    </location>
</feature>
<feature type="transmembrane region" description="Helical" evidence="7">
    <location>
        <begin position="223"/>
        <end position="241"/>
    </location>
</feature>
<dbReference type="PANTHER" id="PTHR23517:SF2">
    <property type="entry name" value="MULTIDRUG RESISTANCE PROTEIN MDTH"/>
    <property type="match status" value="1"/>
</dbReference>
<comment type="caution">
    <text evidence="9">The sequence shown here is derived from an EMBL/GenBank/DDBJ whole genome shotgun (WGS) entry which is preliminary data.</text>
</comment>
<dbReference type="eggNOG" id="COG2211">
    <property type="taxonomic scope" value="Bacteria"/>
</dbReference>
<feature type="transmembrane region" description="Helical" evidence="7">
    <location>
        <begin position="20"/>
        <end position="46"/>
    </location>
</feature>
<dbReference type="InterPro" id="IPR050171">
    <property type="entry name" value="MFS_Transporters"/>
</dbReference>
<dbReference type="CDD" id="cd17329">
    <property type="entry name" value="MFS_MdtH_MDR_like"/>
    <property type="match status" value="1"/>
</dbReference>
<keyword evidence="3" id="KW-1003">Cell membrane</keyword>
<evidence type="ECO:0000256" key="3">
    <source>
        <dbReference type="ARBA" id="ARBA00022475"/>
    </source>
</evidence>
<keyword evidence="2" id="KW-0813">Transport</keyword>
<feature type="domain" description="Major facilitator superfamily (MFS) profile" evidence="8">
    <location>
        <begin position="1"/>
        <end position="198"/>
    </location>
</feature>
<evidence type="ECO:0000313" key="10">
    <source>
        <dbReference type="Proteomes" id="UP000016570"/>
    </source>
</evidence>
<dbReference type="RefSeq" id="WP_021706051.1">
    <property type="nucleotide sequence ID" value="NZ_BATJ01000011.1"/>
</dbReference>
<keyword evidence="5 7" id="KW-1133">Transmembrane helix</keyword>
<evidence type="ECO:0000259" key="8">
    <source>
        <dbReference type="PROSITE" id="PS50850"/>
    </source>
</evidence>
<reference evidence="9 10" key="1">
    <citation type="submission" date="2013-09" db="EMBL/GenBank/DDBJ databases">
        <title>Whole genome shotgun sequence of Vibrio proteolyticus NBRC 13287.</title>
        <authorList>
            <person name="Isaki S."/>
            <person name="Hosoyama A."/>
            <person name="Numata M."/>
            <person name="Hashimoto M."/>
            <person name="Hosoyama Y."/>
            <person name="Tsuchikane K."/>
            <person name="Noguchi M."/>
            <person name="Hirakata S."/>
            <person name="Ichikawa N."/>
            <person name="Ohji S."/>
            <person name="Yamazoe A."/>
            <person name="Fujita N."/>
        </authorList>
    </citation>
    <scope>NUCLEOTIDE SEQUENCE [LARGE SCALE GENOMIC DNA]</scope>
    <source>
        <strain evidence="9 10">NBRC 13287</strain>
    </source>
</reference>
<dbReference type="EMBL" id="BATJ01000011">
    <property type="protein sequence ID" value="GAD68080.1"/>
    <property type="molecule type" value="Genomic_DNA"/>
</dbReference>
<keyword evidence="4 7" id="KW-0812">Transmembrane</keyword>
<dbReference type="GO" id="GO:0022857">
    <property type="term" value="F:transmembrane transporter activity"/>
    <property type="evidence" value="ECO:0007669"/>
    <property type="project" value="InterPro"/>
</dbReference>
<accession>U3A312</accession>
<dbReference type="PROSITE" id="PS00216">
    <property type="entry name" value="SUGAR_TRANSPORT_1"/>
    <property type="match status" value="1"/>
</dbReference>
<dbReference type="Pfam" id="PF07690">
    <property type="entry name" value="MFS_1"/>
    <property type="match status" value="1"/>
</dbReference>
<comment type="subcellular location">
    <subcellularLocation>
        <location evidence="1">Cell membrane</location>
        <topology evidence="1">Multi-pass membrane protein</topology>
    </subcellularLocation>
</comment>
<feature type="transmembrane region" description="Helical" evidence="7">
    <location>
        <begin position="379"/>
        <end position="397"/>
    </location>
</feature>
<feature type="transmembrane region" description="Helical" evidence="7">
    <location>
        <begin position="58"/>
        <end position="78"/>
    </location>
</feature>
<evidence type="ECO:0000256" key="1">
    <source>
        <dbReference type="ARBA" id="ARBA00004651"/>
    </source>
</evidence>
<evidence type="ECO:0000256" key="5">
    <source>
        <dbReference type="ARBA" id="ARBA00022989"/>
    </source>
</evidence>
<evidence type="ECO:0000313" key="9">
    <source>
        <dbReference type="EMBL" id="GAD68080.1"/>
    </source>
</evidence>
<dbReference type="PANTHER" id="PTHR23517">
    <property type="entry name" value="RESISTANCE PROTEIN MDTM, PUTATIVE-RELATED-RELATED"/>
    <property type="match status" value="1"/>
</dbReference>
<proteinExistence type="predicted"/>
<evidence type="ECO:0000256" key="2">
    <source>
        <dbReference type="ARBA" id="ARBA00022448"/>
    </source>
</evidence>
<protein>
    <recommendedName>
        <fullName evidence="8">Major facilitator superfamily (MFS) profile domain-containing protein</fullName>
    </recommendedName>
</protein>
<feature type="transmembrane region" description="Helical" evidence="7">
    <location>
        <begin position="175"/>
        <end position="194"/>
    </location>
</feature>
<keyword evidence="6 7" id="KW-0472">Membrane</keyword>
<dbReference type="SUPFAM" id="SSF103473">
    <property type="entry name" value="MFS general substrate transporter"/>
    <property type="match status" value="1"/>
</dbReference>
<evidence type="ECO:0000256" key="6">
    <source>
        <dbReference type="ARBA" id="ARBA00023136"/>
    </source>
</evidence>
<feature type="transmembrane region" description="Helical" evidence="7">
    <location>
        <begin position="261"/>
        <end position="280"/>
    </location>
</feature>
<organism evidence="9 10">
    <name type="scientific">Vibrio proteolyticus NBRC 13287</name>
    <dbReference type="NCBI Taxonomy" id="1219065"/>
    <lineage>
        <taxon>Bacteria</taxon>
        <taxon>Pseudomonadati</taxon>
        <taxon>Pseudomonadota</taxon>
        <taxon>Gammaproteobacteria</taxon>
        <taxon>Vibrionales</taxon>
        <taxon>Vibrionaceae</taxon>
        <taxon>Vibrio</taxon>
    </lineage>
</organism>
<sequence length="416" mass="45958">MEKGESLFQKQRIKRFNSSVWTVLTGVLLSRTSYFMAWPFLIVFLYRDYGASAVDVGAMLAASALVGAFSGLYAGYLSDRFGRKWVMISGSAVAAVSFSGIGLASEIWHFYVLIIITGLMRPMIEAPSKAVIGDNLPNLKDRELALNIRYFLLNLGGAIGPLIGISLALAQPQKLFLVTGATYVLYGIWVFVGIERRKKFTKPDVSLLPNFPATLRVISKDNIFVKLMLANFIMMFVYAQVESSIPQVIVRSPIEDSAQLIAMLVLINTLTIVTFQFPMLKWLEHVSLFARTRIGMALMGVAQLGFLFTPVDWPVGWALASFILSLGEVIAFPTLNVQIDRLAPPHLRGSYFGAAALYSLGFAVAPLAGGIVIESLNPNWLFSLCAVLCGVMIWLYWRAEHCEDTVERETTQAETA</sequence>
<dbReference type="AlphaFoldDB" id="U3A312"/>
<name>U3A312_VIBPR</name>
<dbReference type="InterPro" id="IPR011701">
    <property type="entry name" value="MFS"/>
</dbReference>
<gene>
    <name evidence="9" type="ORF">VPR01S_11_00730</name>
</gene>
<evidence type="ECO:0000256" key="4">
    <source>
        <dbReference type="ARBA" id="ARBA00022692"/>
    </source>
</evidence>
<dbReference type="GO" id="GO:0005886">
    <property type="term" value="C:plasma membrane"/>
    <property type="evidence" value="ECO:0007669"/>
    <property type="project" value="UniProtKB-SubCell"/>
</dbReference>
<dbReference type="InterPro" id="IPR020846">
    <property type="entry name" value="MFS_dom"/>
</dbReference>
<feature type="transmembrane region" description="Helical" evidence="7">
    <location>
        <begin position="351"/>
        <end position="373"/>
    </location>
</feature>
<dbReference type="PROSITE" id="PS50850">
    <property type="entry name" value="MFS"/>
    <property type="match status" value="1"/>
</dbReference>
<dbReference type="InterPro" id="IPR005829">
    <property type="entry name" value="Sugar_transporter_CS"/>
</dbReference>
<dbReference type="Gene3D" id="1.20.1250.20">
    <property type="entry name" value="MFS general substrate transporter like domains"/>
    <property type="match status" value="1"/>
</dbReference>
<keyword evidence="10" id="KW-1185">Reference proteome</keyword>
<evidence type="ECO:0000256" key="7">
    <source>
        <dbReference type="SAM" id="Phobius"/>
    </source>
</evidence>
<dbReference type="STRING" id="1219065.VPR01S_11_00730"/>
<dbReference type="InterPro" id="IPR036259">
    <property type="entry name" value="MFS_trans_sf"/>
</dbReference>
<dbReference type="Proteomes" id="UP000016570">
    <property type="component" value="Unassembled WGS sequence"/>
</dbReference>